<evidence type="ECO:0008006" key="3">
    <source>
        <dbReference type="Google" id="ProtNLM"/>
    </source>
</evidence>
<protein>
    <recommendedName>
        <fullName evidence="3">Rpn family recombination-promoting nuclease/putative transposase</fullName>
    </recommendedName>
</protein>
<accession>A0A5B8VQ11</accession>
<dbReference type="KEGG" id="agi:FSB73_16155"/>
<dbReference type="EMBL" id="CP042434">
    <property type="protein sequence ID" value="QEC72982.1"/>
    <property type="molecule type" value="Genomic_DNA"/>
</dbReference>
<dbReference type="Proteomes" id="UP000321291">
    <property type="component" value="Chromosome"/>
</dbReference>
<sequence>MTVIEQYIRYKQEESRAEALEEGMEKGMEKRSLEIAKYLIKAGNPLNEVAKITKLDIKQLKKLQATVI</sequence>
<reference evidence="1 2" key="1">
    <citation type="journal article" date="2017" name="Int. J. Syst. Evol. Microbiol.">
        <title>Arachidicoccus ginsenosidivorans sp. nov., with ginsenoside-converting activity isolated from ginseng cultivating soil.</title>
        <authorList>
            <person name="Siddiqi M.Z."/>
            <person name="Aslam Z."/>
            <person name="Im W.T."/>
        </authorList>
    </citation>
    <scope>NUCLEOTIDE SEQUENCE [LARGE SCALE GENOMIC DNA]</scope>
    <source>
        <strain evidence="1 2">Gsoil 809</strain>
    </source>
</reference>
<name>A0A5B8VQ11_9BACT</name>
<proteinExistence type="predicted"/>
<dbReference type="RefSeq" id="WP_146784470.1">
    <property type="nucleotide sequence ID" value="NZ_CP042434.1"/>
</dbReference>
<gene>
    <name evidence="1" type="ORF">FSB73_16155</name>
</gene>
<dbReference type="AlphaFoldDB" id="A0A5B8VQ11"/>
<organism evidence="1 2">
    <name type="scientific">Arachidicoccus ginsenosidivorans</name>
    <dbReference type="NCBI Taxonomy" id="496057"/>
    <lineage>
        <taxon>Bacteria</taxon>
        <taxon>Pseudomonadati</taxon>
        <taxon>Bacteroidota</taxon>
        <taxon>Chitinophagia</taxon>
        <taxon>Chitinophagales</taxon>
        <taxon>Chitinophagaceae</taxon>
        <taxon>Arachidicoccus</taxon>
    </lineage>
</organism>
<evidence type="ECO:0000313" key="2">
    <source>
        <dbReference type="Proteomes" id="UP000321291"/>
    </source>
</evidence>
<keyword evidence="2" id="KW-1185">Reference proteome</keyword>
<evidence type="ECO:0000313" key="1">
    <source>
        <dbReference type="EMBL" id="QEC72982.1"/>
    </source>
</evidence>